<name>A0A0R2X6Z8_9BACT</name>
<dbReference type="Proteomes" id="UP000051557">
    <property type="component" value="Unassembled WGS sequence"/>
</dbReference>
<comment type="caution">
    <text evidence="1">The sequence shown here is derived from an EMBL/GenBank/DDBJ whole genome shotgun (WGS) entry which is preliminary data.</text>
</comment>
<protein>
    <recommendedName>
        <fullName evidence="3">Outer membrane protein beta-barrel domain-containing protein</fullName>
    </recommendedName>
</protein>
<dbReference type="EMBL" id="LIDM01000233">
    <property type="protein sequence ID" value="KRP31834.1"/>
    <property type="molecule type" value="Genomic_DNA"/>
</dbReference>
<proteinExistence type="predicted"/>
<organism evidence="1 2">
    <name type="scientific">Verrucomicrobia subdivision 6 bacterium BACL9 MAG-120820-bin42</name>
    <dbReference type="NCBI Taxonomy" id="1655634"/>
    <lineage>
        <taxon>Bacteria</taxon>
        <taxon>Pseudomonadati</taxon>
        <taxon>Verrucomicrobiota</taxon>
        <taxon>Verrucomicrobiia</taxon>
        <taxon>Verrucomicrobiales</taxon>
        <taxon>Verrucomicrobia subdivision 6</taxon>
    </lineage>
</organism>
<dbReference type="InterPro" id="IPR011250">
    <property type="entry name" value="OMP/PagP_B-barrel"/>
</dbReference>
<evidence type="ECO:0000313" key="1">
    <source>
        <dbReference type="EMBL" id="KRP31834.1"/>
    </source>
</evidence>
<dbReference type="Gene3D" id="2.40.160.20">
    <property type="match status" value="1"/>
</dbReference>
<accession>A0A0R2X6Z8</accession>
<dbReference type="SUPFAM" id="SSF56925">
    <property type="entry name" value="OMPA-like"/>
    <property type="match status" value="1"/>
</dbReference>
<dbReference type="AlphaFoldDB" id="A0A0R2X6Z8"/>
<evidence type="ECO:0000313" key="2">
    <source>
        <dbReference type="Proteomes" id="UP000051557"/>
    </source>
</evidence>
<reference evidence="1 2" key="1">
    <citation type="submission" date="2015-10" db="EMBL/GenBank/DDBJ databases">
        <title>Metagenome-Assembled Genomes uncover a global brackish microbiome.</title>
        <authorList>
            <person name="Hugerth L.W."/>
            <person name="Larsson J."/>
            <person name="Alneberg J."/>
            <person name="Lindh M.V."/>
            <person name="Legrand C."/>
            <person name="Pinhassi J."/>
            <person name="Andersson A.F."/>
        </authorList>
    </citation>
    <scope>NUCLEOTIDE SEQUENCE [LARGE SCALE GENOMIC DNA]</scope>
    <source>
        <strain evidence="1">BACL9 MAG-120820-bin42</strain>
    </source>
</reference>
<sequence>YFHPLTDNQAVSLSWRASYVFSNPSYFTRTDNSLSGTYIYNCTEKISLSPFASYRLAYYTDASNAPATADFNDQGQFTGEANGFYRRLDQQFTLGLGLNFQLSPELSTGLNFNYSKSDSTSQIAETGDFTNLTAGANWSMTYKFSEKEFVVEQNSDCLGPYVRTDLGFGFVNNLESSQTLTGTVLPGVTGTLANPSISVNPGVRFDVSPGFNLTDWFGVELSGGILYNGLDHLNGSGAVTLDGGTETISGGGLSLTGRYLQVPAIFSTVFRWPGQARWKPYLSTGFGFAYSQLQITQIDNTQTSDQFEEAYSPAFSVGSGFIWQVSDTVDFDVAYKLLGLINPTYSSLQPGVALSNSIQFGINVRF</sequence>
<evidence type="ECO:0008006" key="3">
    <source>
        <dbReference type="Google" id="ProtNLM"/>
    </source>
</evidence>
<feature type="non-terminal residue" evidence="1">
    <location>
        <position position="1"/>
    </location>
</feature>
<gene>
    <name evidence="1" type="ORF">ABS32_05845</name>
</gene>